<keyword evidence="2" id="KW-1185">Reference proteome</keyword>
<dbReference type="OrthoDB" id="396807at2"/>
<evidence type="ECO:0000313" key="1">
    <source>
        <dbReference type="EMBL" id="AXE60740.1"/>
    </source>
</evidence>
<gene>
    <name evidence="1" type="ORF">DA803_01400</name>
</gene>
<protein>
    <submittedName>
        <fullName evidence="1">Uncharacterized protein</fullName>
    </submittedName>
</protein>
<organism evidence="1 2">
    <name type="scientific">[Mycoplasma] phocae</name>
    <dbReference type="NCBI Taxonomy" id="142651"/>
    <lineage>
        <taxon>Bacteria</taxon>
        <taxon>Bacillati</taxon>
        <taxon>Mycoplasmatota</taxon>
        <taxon>Mycoplasmoidales</taxon>
        <taxon>Metamycoplasmataceae</taxon>
        <taxon>Metamycoplasma</taxon>
    </lineage>
</organism>
<dbReference type="NCBIfam" id="NF045960">
    <property type="entry name" value="MHO_1580_fam"/>
    <property type="match status" value="1"/>
</dbReference>
<dbReference type="EMBL" id="CP029295">
    <property type="protein sequence ID" value="AXE60740.1"/>
    <property type="molecule type" value="Genomic_DNA"/>
</dbReference>
<dbReference type="AlphaFoldDB" id="A0A2Z5IQ41"/>
<dbReference type="RefSeq" id="WP_114190852.1">
    <property type="nucleotide sequence ID" value="NZ_CP029295.1"/>
</dbReference>
<dbReference type="Proteomes" id="UP000252477">
    <property type="component" value="Chromosome"/>
</dbReference>
<evidence type="ECO:0000313" key="2">
    <source>
        <dbReference type="Proteomes" id="UP000252477"/>
    </source>
</evidence>
<reference evidence="1 2" key="1">
    <citation type="submission" date="2018-05" db="EMBL/GenBank/DDBJ databases">
        <title>Annotation of the Mycoplasma phocidae genome.</title>
        <authorList>
            <person name="Brown D.R."/>
            <person name="Kutish G.F."/>
            <person name="Frasca S.Jr."/>
        </authorList>
    </citation>
    <scope>NUCLEOTIDE SEQUENCE [LARGE SCALE GENOMIC DNA]</scope>
    <source>
        <strain evidence="1 2">105</strain>
    </source>
</reference>
<name>A0A2Z5IQ41_9BACT</name>
<proteinExistence type="predicted"/>
<accession>A0A2Z5IQ41</accession>
<sequence length="382" mass="44783">MLLINNLPPQEISSTNIRPIFWLENFYVKAERAVYLKKWVNFTERANLAIRRLIKDDKFIIEFQYHNFSSGINDIKVEALINNKKVTFSKEELGGGSYSFSCISEFSPEIQKTLFNDISNVNFEIFILNEKTWYQAERYTYAINSIKNNKQIKIDNNGASINLLTKLNISSIPNAVEPIKMKHYEKREYLNFNFKPIKLELGKFNQKIYDFSLLKIETDGKINKVINQTDIEKLEINAKIDLETIKGNVDLFYNPWDNNKNKEILIDSYSYYDNKLKQTIISANNESSKKGIILPLDFYGNFHYDMDISFGEKLKKFTLIYNQFISKPFFDRNIGLISLEVSNIRGWLTKEKWYTVNHSEVDKIVKHAKSLDEIWKIGGKKS</sequence>
<dbReference type="KEGG" id="mpho:DA803_01400"/>